<reference evidence="7" key="1">
    <citation type="submission" date="2016-10" db="EMBL/GenBank/DDBJ databases">
        <authorList>
            <person name="Varghese N."/>
            <person name="Submissions S."/>
        </authorList>
    </citation>
    <scope>NUCLEOTIDE SEQUENCE [LARGE SCALE GENOMIC DNA]</scope>
    <source>
        <strain evidence="7">DSM 13234</strain>
    </source>
</reference>
<evidence type="ECO:0000313" key="6">
    <source>
        <dbReference type="EMBL" id="SEH55105.1"/>
    </source>
</evidence>
<dbReference type="EMBL" id="FNWO01000013">
    <property type="protein sequence ID" value="SEH55105.1"/>
    <property type="molecule type" value="Genomic_DNA"/>
</dbReference>
<organism evidence="6 7">
    <name type="scientific">Magnetospirillum fulvum</name>
    <name type="common">Rhodospirillum fulvum</name>
    <dbReference type="NCBI Taxonomy" id="1082"/>
    <lineage>
        <taxon>Bacteria</taxon>
        <taxon>Pseudomonadati</taxon>
        <taxon>Pseudomonadota</taxon>
        <taxon>Alphaproteobacteria</taxon>
        <taxon>Rhodospirillales</taxon>
        <taxon>Rhodospirillaceae</taxon>
        <taxon>Magnetospirillum</taxon>
    </lineage>
</organism>
<feature type="signal peptide" evidence="4">
    <location>
        <begin position="1"/>
        <end position="29"/>
    </location>
</feature>
<dbReference type="InterPro" id="IPR011662">
    <property type="entry name" value="Secretin/TonB_short_N"/>
</dbReference>
<protein>
    <recommendedName>
        <fullName evidence="5">Secretin/TonB short N-terminal domain-containing protein</fullName>
    </recommendedName>
</protein>
<accession>A0A1H6J6F0</accession>
<dbReference type="Proteomes" id="UP000182983">
    <property type="component" value="Unassembled WGS sequence"/>
</dbReference>
<name>A0A1H6J6F0_MAGFU</name>
<dbReference type="Gene3D" id="3.55.50.30">
    <property type="match status" value="1"/>
</dbReference>
<keyword evidence="1" id="KW-0813">Transport</keyword>
<gene>
    <name evidence="6" type="ORF">SAMN04244559_02928</name>
</gene>
<dbReference type="SMART" id="SM00965">
    <property type="entry name" value="STN"/>
    <property type="match status" value="1"/>
</dbReference>
<keyword evidence="4" id="KW-0732">Signal</keyword>
<proteinExistence type="predicted"/>
<evidence type="ECO:0000256" key="3">
    <source>
        <dbReference type="ARBA" id="ARBA00023237"/>
    </source>
</evidence>
<feature type="domain" description="Secretin/TonB short N-terminal" evidence="5">
    <location>
        <begin position="61"/>
        <end position="112"/>
    </location>
</feature>
<dbReference type="AlphaFoldDB" id="A0A1H6J6F0"/>
<evidence type="ECO:0000313" key="7">
    <source>
        <dbReference type="Proteomes" id="UP000182983"/>
    </source>
</evidence>
<evidence type="ECO:0000256" key="2">
    <source>
        <dbReference type="ARBA" id="ARBA00023136"/>
    </source>
</evidence>
<keyword evidence="2" id="KW-0472">Membrane</keyword>
<sequence length="224" mass="23898">MRYDAVRLGHVLCAVMLLAIGGWATAVNAGQDGEAVGTIYFDIPEQPLASALDAYSGATGLDILYDSSLTSNGRSTTVKGGYVANEALSILLKGSGLMVRSISAGAITLVPRPGKQRAKGADPHPGLDRHRAYFTMIQASFEAAFCERSGMDLGRVILRFRIGTTGAIEHPEVLGSHEDHRRNRMIAEALQHVTLAEPPPLDMPQPITMLIRPSRDGSAGNCSM</sequence>
<evidence type="ECO:0000256" key="4">
    <source>
        <dbReference type="SAM" id="SignalP"/>
    </source>
</evidence>
<evidence type="ECO:0000256" key="1">
    <source>
        <dbReference type="ARBA" id="ARBA00022448"/>
    </source>
</evidence>
<feature type="chain" id="PRO_5010300140" description="Secretin/TonB short N-terminal domain-containing protein" evidence="4">
    <location>
        <begin position="30"/>
        <end position="224"/>
    </location>
</feature>
<keyword evidence="7" id="KW-1185">Reference proteome</keyword>
<keyword evidence="3" id="KW-0998">Cell outer membrane</keyword>
<dbReference type="GO" id="GO:0019867">
    <property type="term" value="C:outer membrane"/>
    <property type="evidence" value="ECO:0007669"/>
    <property type="project" value="InterPro"/>
</dbReference>
<dbReference type="SUPFAM" id="SSF74653">
    <property type="entry name" value="TolA/TonB C-terminal domain"/>
    <property type="match status" value="1"/>
</dbReference>
<evidence type="ECO:0000259" key="5">
    <source>
        <dbReference type="SMART" id="SM00965"/>
    </source>
</evidence>